<keyword evidence="2" id="KW-1185">Reference proteome</keyword>
<proteinExistence type="predicted"/>
<gene>
    <name evidence="1" type="ORF">BDN72DRAFT_907262</name>
</gene>
<accession>A0ACD2ZXS0</accession>
<evidence type="ECO:0000313" key="2">
    <source>
        <dbReference type="Proteomes" id="UP000308600"/>
    </source>
</evidence>
<reference evidence="1 2" key="1">
    <citation type="journal article" date="2019" name="Nat. Ecol. Evol.">
        <title>Megaphylogeny resolves global patterns of mushroom evolution.</title>
        <authorList>
            <person name="Varga T."/>
            <person name="Krizsan K."/>
            <person name="Foldi C."/>
            <person name="Dima B."/>
            <person name="Sanchez-Garcia M."/>
            <person name="Sanchez-Ramirez S."/>
            <person name="Szollosi G.J."/>
            <person name="Szarkandi J.G."/>
            <person name="Papp V."/>
            <person name="Albert L."/>
            <person name="Andreopoulos W."/>
            <person name="Angelini C."/>
            <person name="Antonin V."/>
            <person name="Barry K.W."/>
            <person name="Bougher N.L."/>
            <person name="Buchanan P."/>
            <person name="Buyck B."/>
            <person name="Bense V."/>
            <person name="Catcheside P."/>
            <person name="Chovatia M."/>
            <person name="Cooper J."/>
            <person name="Damon W."/>
            <person name="Desjardin D."/>
            <person name="Finy P."/>
            <person name="Geml J."/>
            <person name="Haridas S."/>
            <person name="Hughes K."/>
            <person name="Justo A."/>
            <person name="Karasinski D."/>
            <person name="Kautmanova I."/>
            <person name="Kiss B."/>
            <person name="Kocsube S."/>
            <person name="Kotiranta H."/>
            <person name="LaButti K.M."/>
            <person name="Lechner B.E."/>
            <person name="Liimatainen K."/>
            <person name="Lipzen A."/>
            <person name="Lukacs Z."/>
            <person name="Mihaltcheva S."/>
            <person name="Morgado L.N."/>
            <person name="Niskanen T."/>
            <person name="Noordeloos M.E."/>
            <person name="Ohm R.A."/>
            <person name="Ortiz-Santana B."/>
            <person name="Ovrebo C."/>
            <person name="Racz N."/>
            <person name="Riley R."/>
            <person name="Savchenko A."/>
            <person name="Shiryaev A."/>
            <person name="Soop K."/>
            <person name="Spirin V."/>
            <person name="Szebenyi C."/>
            <person name="Tomsovsky M."/>
            <person name="Tulloss R.E."/>
            <person name="Uehling J."/>
            <person name="Grigoriev I.V."/>
            <person name="Vagvolgyi C."/>
            <person name="Papp T."/>
            <person name="Martin F.M."/>
            <person name="Miettinen O."/>
            <person name="Hibbett D.S."/>
            <person name="Nagy L.G."/>
        </authorList>
    </citation>
    <scope>NUCLEOTIDE SEQUENCE [LARGE SCALE GENOMIC DNA]</scope>
    <source>
        <strain evidence="1 2">NL-1719</strain>
    </source>
</reference>
<protein>
    <submittedName>
        <fullName evidence="1">Uncharacterized protein</fullName>
    </submittedName>
</protein>
<dbReference type="Proteomes" id="UP000308600">
    <property type="component" value="Unassembled WGS sequence"/>
</dbReference>
<name>A0ACD2ZXS0_9AGAR</name>
<sequence length="372" mass="42031">MQATYQVHMWLEQLIDTAVKTPCTPGGLDRTWIRSLLDHIAAMIGGPGNAGKTISIPSHSYLPGLVGATDYTFTCPRKFSYNNTDITSDFVQARAIEAVRQWLRFPHEPEIALQVGMINIITHAMEDTTLLFLTPVWEFFSDAKRIARFWGCKTYQVPRPDHKTLQLEMMQFCFARHPISDPSTPIGSSIQQLKKRVVEWTQPPKPANAQKRPPKRKNSNSKTNSSLVSPLTDQLHITSSEDYRAEFITFVRRLSIFLNNTGGWDTTLASNSQDALAKKAATDVDHYLPFRQCAPTMSSAMSTTYANIDRLQTKTGLWNIVCYRGVFFGAPWARKSLTWLDSKESWSAIHEAETTGVKKQDIETHFVKKNAS</sequence>
<evidence type="ECO:0000313" key="1">
    <source>
        <dbReference type="EMBL" id="TFK57950.1"/>
    </source>
</evidence>
<organism evidence="1 2">
    <name type="scientific">Pluteus cervinus</name>
    <dbReference type="NCBI Taxonomy" id="181527"/>
    <lineage>
        <taxon>Eukaryota</taxon>
        <taxon>Fungi</taxon>
        <taxon>Dikarya</taxon>
        <taxon>Basidiomycota</taxon>
        <taxon>Agaricomycotina</taxon>
        <taxon>Agaricomycetes</taxon>
        <taxon>Agaricomycetidae</taxon>
        <taxon>Agaricales</taxon>
        <taxon>Pluteineae</taxon>
        <taxon>Pluteaceae</taxon>
        <taxon>Pluteus</taxon>
    </lineage>
</organism>
<dbReference type="EMBL" id="ML209823">
    <property type="protein sequence ID" value="TFK57950.1"/>
    <property type="molecule type" value="Genomic_DNA"/>
</dbReference>
<feature type="non-terminal residue" evidence="1">
    <location>
        <position position="372"/>
    </location>
</feature>